<dbReference type="EMBL" id="ML977329">
    <property type="protein sequence ID" value="KAF2112858.1"/>
    <property type="molecule type" value="Genomic_DNA"/>
</dbReference>
<dbReference type="InterPro" id="IPR056632">
    <property type="entry name" value="DUF7730"/>
</dbReference>
<dbReference type="PANTHER" id="PTHR38790">
    <property type="entry name" value="2EXR DOMAIN-CONTAINING PROTEIN-RELATED"/>
    <property type="match status" value="1"/>
</dbReference>
<evidence type="ECO:0000313" key="2">
    <source>
        <dbReference type="EMBL" id="KAF2112858.1"/>
    </source>
</evidence>
<dbReference type="OrthoDB" id="3801532at2759"/>
<dbReference type="Proteomes" id="UP000799770">
    <property type="component" value="Unassembled WGS sequence"/>
</dbReference>
<evidence type="ECO:0000313" key="3">
    <source>
        <dbReference type="Proteomes" id="UP000799770"/>
    </source>
</evidence>
<keyword evidence="3" id="KW-1185">Reference proteome</keyword>
<sequence>MDIKKTFSAKRFGVFRRLKPSIAKASPTNGKHRQSSSFFNLPAEIREHIYQMVISETGRLHIAFRSDSQQDSLSDFYCFSCQQPWNESLDHVQCHSASNRSKDILRLLRVCRQVHDEALHVLYAQMHFSFMSRFCFILFAMASPPSIMNSMRYLSINSYTGSTTSGGLPQLARLHSQLDLVSKHIPSMRGLKTLYITINLGGDDLAVTLQPEKSPPPKIEEAAGYFFPQTEFRYYQVHILVEGSGQWWRICQDEVTRALQITLEETPRNESHEIDACMNG</sequence>
<reference evidence="2" key="1">
    <citation type="journal article" date="2020" name="Stud. Mycol.">
        <title>101 Dothideomycetes genomes: a test case for predicting lifestyles and emergence of pathogens.</title>
        <authorList>
            <person name="Haridas S."/>
            <person name="Albert R."/>
            <person name="Binder M."/>
            <person name="Bloem J."/>
            <person name="Labutti K."/>
            <person name="Salamov A."/>
            <person name="Andreopoulos B."/>
            <person name="Baker S."/>
            <person name="Barry K."/>
            <person name="Bills G."/>
            <person name="Bluhm B."/>
            <person name="Cannon C."/>
            <person name="Castanera R."/>
            <person name="Culley D."/>
            <person name="Daum C."/>
            <person name="Ezra D."/>
            <person name="Gonzalez J."/>
            <person name="Henrissat B."/>
            <person name="Kuo A."/>
            <person name="Liang C."/>
            <person name="Lipzen A."/>
            <person name="Lutzoni F."/>
            <person name="Magnuson J."/>
            <person name="Mondo S."/>
            <person name="Nolan M."/>
            <person name="Ohm R."/>
            <person name="Pangilinan J."/>
            <person name="Park H.-J."/>
            <person name="Ramirez L."/>
            <person name="Alfaro M."/>
            <person name="Sun H."/>
            <person name="Tritt A."/>
            <person name="Yoshinaga Y."/>
            <person name="Zwiers L.-H."/>
            <person name="Turgeon B."/>
            <person name="Goodwin S."/>
            <person name="Spatafora J."/>
            <person name="Crous P."/>
            <person name="Grigoriev I."/>
        </authorList>
    </citation>
    <scope>NUCLEOTIDE SEQUENCE</scope>
    <source>
        <strain evidence="2">CBS 627.86</strain>
    </source>
</reference>
<feature type="domain" description="DUF7730" evidence="1">
    <location>
        <begin position="33"/>
        <end position="199"/>
    </location>
</feature>
<proteinExistence type="predicted"/>
<name>A0A6A5Z380_9PLEO</name>
<dbReference type="AlphaFoldDB" id="A0A6A5Z380"/>
<dbReference type="Pfam" id="PF24864">
    <property type="entry name" value="DUF7730"/>
    <property type="match status" value="1"/>
</dbReference>
<protein>
    <recommendedName>
        <fullName evidence="1">DUF7730 domain-containing protein</fullName>
    </recommendedName>
</protein>
<organism evidence="2 3">
    <name type="scientific">Lophiotrema nucula</name>
    <dbReference type="NCBI Taxonomy" id="690887"/>
    <lineage>
        <taxon>Eukaryota</taxon>
        <taxon>Fungi</taxon>
        <taxon>Dikarya</taxon>
        <taxon>Ascomycota</taxon>
        <taxon>Pezizomycotina</taxon>
        <taxon>Dothideomycetes</taxon>
        <taxon>Pleosporomycetidae</taxon>
        <taxon>Pleosporales</taxon>
        <taxon>Lophiotremataceae</taxon>
        <taxon>Lophiotrema</taxon>
    </lineage>
</organism>
<accession>A0A6A5Z380</accession>
<evidence type="ECO:0000259" key="1">
    <source>
        <dbReference type="Pfam" id="PF24864"/>
    </source>
</evidence>
<gene>
    <name evidence="2" type="ORF">BDV96DRAFT_648495</name>
</gene>